<feature type="domain" description="DUF4145" evidence="1">
    <location>
        <begin position="128"/>
        <end position="210"/>
    </location>
</feature>
<protein>
    <submittedName>
        <fullName evidence="2">DUF4145 domain-containing protein</fullName>
    </submittedName>
</protein>
<evidence type="ECO:0000313" key="2">
    <source>
        <dbReference type="EMBL" id="MDH2135091.1"/>
    </source>
</evidence>
<gene>
    <name evidence="2" type="ORF">N5J77_28600</name>
</gene>
<dbReference type="RefSeq" id="WP_279776387.1">
    <property type="nucleotide sequence ID" value="NZ_JAOCKX010000086.1"/>
</dbReference>
<organism evidence="2 3">
    <name type="scientific">Sphingobium yanoikuyae</name>
    <name type="common">Sphingomonas yanoikuyae</name>
    <dbReference type="NCBI Taxonomy" id="13690"/>
    <lineage>
        <taxon>Bacteria</taxon>
        <taxon>Pseudomonadati</taxon>
        <taxon>Pseudomonadota</taxon>
        <taxon>Alphaproteobacteria</taxon>
        <taxon>Sphingomonadales</taxon>
        <taxon>Sphingomonadaceae</taxon>
        <taxon>Sphingobium</taxon>
    </lineage>
</organism>
<accession>A0AA43BB40</accession>
<dbReference type="Proteomes" id="UP001162318">
    <property type="component" value="Unassembled WGS sequence"/>
</dbReference>
<dbReference type="AlphaFoldDB" id="A0AA43BB40"/>
<evidence type="ECO:0000313" key="3">
    <source>
        <dbReference type="Proteomes" id="UP001162318"/>
    </source>
</evidence>
<reference evidence="2" key="1">
    <citation type="submission" date="2022-09" db="EMBL/GenBank/DDBJ databases">
        <title>Intensive care unit water sources are persistently colonized with multi-drug resistant bacteria and are the site of extensive horizontal gene transfer of antibiotic resistance genes.</title>
        <authorList>
            <person name="Diorio-Toth L."/>
        </authorList>
    </citation>
    <scope>NUCLEOTIDE SEQUENCE</scope>
    <source>
        <strain evidence="2">GD03659</strain>
    </source>
</reference>
<comment type="caution">
    <text evidence="2">The sequence shown here is derived from an EMBL/GenBank/DDBJ whole genome shotgun (WGS) entry which is preliminary data.</text>
</comment>
<dbReference type="InterPro" id="IPR025285">
    <property type="entry name" value="DUF4145"/>
</dbReference>
<dbReference type="EMBL" id="JAOCKX010000086">
    <property type="protein sequence ID" value="MDH2135091.1"/>
    <property type="molecule type" value="Genomic_DNA"/>
</dbReference>
<evidence type="ECO:0000259" key="1">
    <source>
        <dbReference type="Pfam" id="PF13643"/>
    </source>
</evidence>
<name>A0AA43BB40_SPHYA</name>
<proteinExistence type="predicted"/>
<sequence length="250" mass="27975">MATKEIKPAEKKIVKAHCPKCDGERNCTEHGTIYKAWDWEDKYHGHSMNGGVDHSLLECLGCETVFYHTESWDSEGYEPYYDAMGETQYETIKERATYPKPETKTKPVWLDAMQKKDPQLHNILDQMYIALDNQAHILTAIALRTALDRATECLGIDPAKTFEEKLNELRDGGWIGQTERDILGVVTDAGNAAAHRGWEPGSQEITQLVLSMEVFLHRAFIVGQEALGIKGNIPAKPKRLPPPAAVGKAT</sequence>
<dbReference type="Pfam" id="PF13643">
    <property type="entry name" value="DUF4145"/>
    <property type="match status" value="1"/>
</dbReference>